<dbReference type="PIRSF" id="PIRSF004930">
    <property type="entry name" value="Tln_factor_SUA5"/>
    <property type="match status" value="1"/>
</dbReference>
<dbReference type="PROSITE" id="PS51163">
    <property type="entry name" value="YRDC"/>
    <property type="match status" value="1"/>
</dbReference>
<evidence type="ECO:0000256" key="5">
    <source>
        <dbReference type="ARBA" id="ARBA00022490"/>
    </source>
</evidence>
<dbReference type="InterPro" id="IPR005145">
    <property type="entry name" value="Sua5_C"/>
</dbReference>
<dbReference type="GO" id="GO:0061710">
    <property type="term" value="F:L-threonylcarbamoyladenylate synthase"/>
    <property type="evidence" value="ECO:0007669"/>
    <property type="project" value="UniProtKB-EC"/>
</dbReference>
<evidence type="ECO:0000256" key="11">
    <source>
        <dbReference type="ARBA" id="ARBA00029774"/>
    </source>
</evidence>
<dbReference type="Gene3D" id="3.90.870.10">
    <property type="entry name" value="DHBP synthase"/>
    <property type="match status" value="1"/>
</dbReference>
<evidence type="ECO:0000256" key="3">
    <source>
        <dbReference type="ARBA" id="ARBA00012584"/>
    </source>
</evidence>
<dbReference type="InterPro" id="IPR017945">
    <property type="entry name" value="DHBP_synth_RibB-like_a/b_dom"/>
</dbReference>
<dbReference type="InterPro" id="IPR006070">
    <property type="entry name" value="Sua5-like_dom"/>
</dbReference>
<dbReference type="PANTHER" id="PTHR17490:SF16">
    <property type="entry name" value="THREONYLCARBAMOYL-AMP SYNTHASE"/>
    <property type="match status" value="1"/>
</dbReference>
<dbReference type="EMBL" id="CAFBMO010000013">
    <property type="protein sequence ID" value="CAB4901150.1"/>
    <property type="molecule type" value="Genomic_DNA"/>
</dbReference>
<dbReference type="AlphaFoldDB" id="A0A6J7G940"/>
<evidence type="ECO:0000256" key="8">
    <source>
        <dbReference type="ARBA" id="ARBA00022695"/>
    </source>
</evidence>
<evidence type="ECO:0000313" key="14">
    <source>
        <dbReference type="EMBL" id="CAB4621854.1"/>
    </source>
</evidence>
<dbReference type="InterPro" id="IPR010923">
    <property type="entry name" value="T(6)A37_SUA5"/>
</dbReference>
<keyword evidence="5" id="KW-0963">Cytoplasm</keyword>
<dbReference type="EMBL" id="CAEZVB010000035">
    <property type="protein sequence ID" value="CAB4621854.1"/>
    <property type="molecule type" value="Genomic_DNA"/>
</dbReference>
<evidence type="ECO:0000256" key="10">
    <source>
        <dbReference type="ARBA" id="ARBA00022840"/>
    </source>
</evidence>
<proteinExistence type="inferred from homology"/>
<keyword evidence="10" id="KW-0067">ATP-binding</keyword>
<accession>A0A6J7G940</accession>
<gene>
    <name evidence="14" type="ORF">UFOPK1908_00857</name>
    <name evidence="15" type="ORF">UFOPK3576_00470</name>
</gene>
<comment type="similarity">
    <text evidence="2">Belongs to the SUA5 family.</text>
</comment>
<reference evidence="15" key="1">
    <citation type="submission" date="2020-05" db="EMBL/GenBank/DDBJ databases">
        <authorList>
            <person name="Chiriac C."/>
            <person name="Salcher M."/>
            <person name="Ghai R."/>
            <person name="Kavagutti S V."/>
        </authorList>
    </citation>
    <scope>NUCLEOTIDE SEQUENCE</scope>
</reference>
<dbReference type="NCBIfam" id="TIGR00057">
    <property type="entry name" value="L-threonylcarbamoyladenylate synthase"/>
    <property type="match status" value="1"/>
</dbReference>
<dbReference type="PANTHER" id="PTHR17490">
    <property type="entry name" value="SUA5"/>
    <property type="match status" value="1"/>
</dbReference>
<keyword evidence="7" id="KW-0819">tRNA processing</keyword>
<evidence type="ECO:0000259" key="13">
    <source>
        <dbReference type="PROSITE" id="PS51163"/>
    </source>
</evidence>
<evidence type="ECO:0000313" key="15">
    <source>
        <dbReference type="EMBL" id="CAB4901150.1"/>
    </source>
</evidence>
<evidence type="ECO:0000256" key="6">
    <source>
        <dbReference type="ARBA" id="ARBA00022679"/>
    </source>
</evidence>
<evidence type="ECO:0000256" key="4">
    <source>
        <dbReference type="ARBA" id="ARBA00015492"/>
    </source>
</evidence>
<sequence length="323" mass="34230">MRPVSSPQEAAFALAAGHLSALPTETVYGLGARADDPHAIAKIYAAKGRPADHPLIAHLATADAMKSWGIDIPEYAYQLSDVFWPGPLTLVIQRSQKAGDFITGGQDSVAVRVSAHPLMQEVLQLLVELTGDSSIAIAAPSANRFGKVSPTTAKHVLEELHDFTTEDDVVIDGGQCSVGIESTIVDCTSDHPRLLRPGAISVEQIEDVTGMKCTTDSQVRASGTLESHYSPVAHVEIVEPTALLKYVFGTESIGLIALAEHPTPAGMVRLCSPVSSEEYAQQLYAALREADARQLSKVLAVAPPMGGIGAAIRDRLTRAANPK</sequence>
<dbReference type="GO" id="GO:0005737">
    <property type="term" value="C:cytoplasm"/>
    <property type="evidence" value="ECO:0007669"/>
    <property type="project" value="UniProtKB-SubCell"/>
</dbReference>
<dbReference type="Gene3D" id="3.40.50.11030">
    <property type="entry name" value="Threonylcarbamoyl-AMP synthase, C-terminal domain"/>
    <property type="match status" value="1"/>
</dbReference>
<dbReference type="EC" id="2.7.7.87" evidence="3"/>
<dbReference type="GO" id="GO:0005524">
    <property type="term" value="F:ATP binding"/>
    <property type="evidence" value="ECO:0007669"/>
    <property type="project" value="UniProtKB-KW"/>
</dbReference>
<dbReference type="GO" id="GO:0003725">
    <property type="term" value="F:double-stranded RNA binding"/>
    <property type="evidence" value="ECO:0007669"/>
    <property type="project" value="InterPro"/>
</dbReference>
<dbReference type="InterPro" id="IPR050156">
    <property type="entry name" value="TC-AMP_synthase_SUA5"/>
</dbReference>
<dbReference type="SUPFAM" id="SSF55821">
    <property type="entry name" value="YrdC/RibB"/>
    <property type="match status" value="1"/>
</dbReference>
<evidence type="ECO:0000256" key="9">
    <source>
        <dbReference type="ARBA" id="ARBA00022741"/>
    </source>
</evidence>
<feature type="domain" description="YrdC-like" evidence="13">
    <location>
        <begin position="4"/>
        <end position="200"/>
    </location>
</feature>
<dbReference type="Pfam" id="PF03481">
    <property type="entry name" value="Sua5_C"/>
    <property type="match status" value="1"/>
</dbReference>
<keyword evidence="6" id="KW-0808">Transferase</keyword>
<comment type="catalytic activity">
    <reaction evidence="12">
        <text>L-threonine + hydrogencarbonate + ATP = L-threonylcarbamoyladenylate + diphosphate + H2O</text>
        <dbReference type="Rhea" id="RHEA:36407"/>
        <dbReference type="ChEBI" id="CHEBI:15377"/>
        <dbReference type="ChEBI" id="CHEBI:17544"/>
        <dbReference type="ChEBI" id="CHEBI:30616"/>
        <dbReference type="ChEBI" id="CHEBI:33019"/>
        <dbReference type="ChEBI" id="CHEBI:57926"/>
        <dbReference type="ChEBI" id="CHEBI:73682"/>
        <dbReference type="EC" id="2.7.7.87"/>
    </reaction>
</comment>
<evidence type="ECO:0000256" key="2">
    <source>
        <dbReference type="ARBA" id="ARBA00007663"/>
    </source>
</evidence>
<organism evidence="15">
    <name type="scientific">freshwater metagenome</name>
    <dbReference type="NCBI Taxonomy" id="449393"/>
    <lineage>
        <taxon>unclassified sequences</taxon>
        <taxon>metagenomes</taxon>
        <taxon>ecological metagenomes</taxon>
    </lineage>
</organism>
<dbReference type="GO" id="GO:0008033">
    <property type="term" value="P:tRNA processing"/>
    <property type="evidence" value="ECO:0007669"/>
    <property type="project" value="UniProtKB-KW"/>
</dbReference>
<evidence type="ECO:0000256" key="1">
    <source>
        <dbReference type="ARBA" id="ARBA00004496"/>
    </source>
</evidence>
<keyword evidence="9" id="KW-0547">Nucleotide-binding</keyword>
<protein>
    <recommendedName>
        <fullName evidence="4">Threonylcarbamoyl-AMP synthase</fullName>
        <ecNumber evidence="3">2.7.7.87</ecNumber>
    </recommendedName>
    <alternativeName>
        <fullName evidence="11">L-threonylcarbamoyladenylate synthase</fullName>
    </alternativeName>
</protein>
<dbReference type="GO" id="GO:0006450">
    <property type="term" value="P:regulation of translational fidelity"/>
    <property type="evidence" value="ECO:0007669"/>
    <property type="project" value="TreeGrafter"/>
</dbReference>
<comment type="subcellular location">
    <subcellularLocation>
        <location evidence="1">Cytoplasm</location>
    </subcellularLocation>
</comment>
<keyword evidence="8" id="KW-0548">Nucleotidyltransferase</keyword>
<dbReference type="Pfam" id="PF01300">
    <property type="entry name" value="Sua5_yciO_yrdC"/>
    <property type="match status" value="1"/>
</dbReference>
<evidence type="ECO:0000256" key="7">
    <source>
        <dbReference type="ARBA" id="ARBA00022694"/>
    </source>
</evidence>
<dbReference type="GO" id="GO:0000049">
    <property type="term" value="F:tRNA binding"/>
    <property type="evidence" value="ECO:0007669"/>
    <property type="project" value="TreeGrafter"/>
</dbReference>
<name>A0A6J7G940_9ZZZZ</name>
<dbReference type="InterPro" id="IPR038385">
    <property type="entry name" value="Sua5/YwlC_C"/>
</dbReference>
<evidence type="ECO:0000256" key="12">
    <source>
        <dbReference type="ARBA" id="ARBA00048366"/>
    </source>
</evidence>